<name>A0A0W1R514_9EURY</name>
<dbReference type="RefSeq" id="WP_058583036.1">
    <property type="nucleotide sequence ID" value="NZ_LOPU01000031.1"/>
</dbReference>
<evidence type="ECO:0000313" key="14">
    <source>
        <dbReference type="EMBL" id="KTG08316.1"/>
    </source>
</evidence>
<keyword evidence="5 11" id="KW-0808">Transferase</keyword>
<evidence type="ECO:0000256" key="7">
    <source>
        <dbReference type="ARBA" id="ARBA00022741"/>
    </source>
</evidence>
<feature type="binding site" evidence="11">
    <location>
        <position position="189"/>
    </location>
    <ligand>
        <name>Zn(2+)</name>
        <dbReference type="ChEBI" id="CHEBI:29105"/>
    </ligand>
</feature>
<dbReference type="OrthoDB" id="372131at2157"/>
<dbReference type="GO" id="GO:0004797">
    <property type="term" value="F:thymidine kinase activity"/>
    <property type="evidence" value="ECO:0007669"/>
    <property type="project" value="UniProtKB-UniRule"/>
</dbReference>
<evidence type="ECO:0000256" key="2">
    <source>
        <dbReference type="ARBA" id="ARBA00012118"/>
    </source>
</evidence>
<evidence type="ECO:0000256" key="13">
    <source>
        <dbReference type="PIRSR" id="PIRSR035805-2"/>
    </source>
</evidence>
<dbReference type="EC" id="2.7.1.21" evidence="2 11"/>
<dbReference type="SUPFAM" id="SSF57716">
    <property type="entry name" value="Glucocorticoid receptor-like (DNA-binding domain)"/>
    <property type="match status" value="1"/>
</dbReference>
<dbReference type="Gene3D" id="3.40.50.300">
    <property type="entry name" value="P-loop containing nucleotide triphosphate hydrolases"/>
    <property type="match status" value="1"/>
</dbReference>
<keyword evidence="3 11" id="KW-0963">Cytoplasm</keyword>
<evidence type="ECO:0000256" key="9">
    <source>
        <dbReference type="ARBA" id="ARBA00022833"/>
    </source>
</evidence>
<dbReference type="AlphaFoldDB" id="A0A0W1R514"/>
<evidence type="ECO:0000256" key="1">
    <source>
        <dbReference type="ARBA" id="ARBA00007587"/>
    </source>
</evidence>
<dbReference type="Proteomes" id="UP000054387">
    <property type="component" value="Unassembled WGS sequence"/>
</dbReference>
<dbReference type="PROSITE" id="PS00603">
    <property type="entry name" value="TK_CELLULAR_TYPE"/>
    <property type="match status" value="1"/>
</dbReference>
<keyword evidence="9 11" id="KW-0862">Zinc</keyword>
<dbReference type="InterPro" id="IPR020633">
    <property type="entry name" value="Thymidine_kinase_CS"/>
</dbReference>
<keyword evidence="6 11" id="KW-0479">Metal-binding</keyword>
<protein>
    <recommendedName>
        <fullName evidence="2 11">Thymidine kinase</fullName>
        <ecNumber evidence="2 11">2.7.1.21</ecNumber>
    </recommendedName>
</protein>
<comment type="caution">
    <text evidence="14">The sequence shown here is derived from an EMBL/GenBank/DDBJ whole genome shotgun (WGS) entry which is preliminary data.</text>
</comment>
<feature type="active site" description="Proton acceptor" evidence="11 12">
    <location>
        <position position="92"/>
    </location>
</feature>
<feature type="binding site" evidence="11">
    <location>
        <position position="186"/>
    </location>
    <ligand>
        <name>Zn(2+)</name>
        <dbReference type="ChEBI" id="CHEBI:29105"/>
    </ligand>
</feature>
<evidence type="ECO:0000256" key="3">
    <source>
        <dbReference type="ARBA" id="ARBA00022490"/>
    </source>
</evidence>
<keyword evidence="4 11" id="KW-0237">DNA synthesis</keyword>
<evidence type="ECO:0000256" key="4">
    <source>
        <dbReference type="ARBA" id="ARBA00022634"/>
    </source>
</evidence>
<dbReference type="HAMAP" id="MF_00124">
    <property type="entry name" value="Thymidine_kinase"/>
    <property type="match status" value="1"/>
</dbReference>
<evidence type="ECO:0000256" key="12">
    <source>
        <dbReference type="PIRSR" id="PIRSR035805-1"/>
    </source>
</evidence>
<keyword evidence="8 11" id="KW-0418">Kinase</keyword>
<feature type="binding site" evidence="11">
    <location>
        <begin position="15"/>
        <end position="22"/>
    </location>
    <ligand>
        <name>ATP</name>
        <dbReference type="ChEBI" id="CHEBI:30616"/>
    </ligand>
</feature>
<feature type="binding site" evidence="13">
    <location>
        <position position="182"/>
    </location>
    <ligand>
        <name>substrate</name>
    </ligand>
</feature>
<evidence type="ECO:0000313" key="15">
    <source>
        <dbReference type="Proteomes" id="UP000054387"/>
    </source>
</evidence>
<dbReference type="PANTHER" id="PTHR11441:SF0">
    <property type="entry name" value="THYMIDINE KINASE, CYTOSOLIC"/>
    <property type="match status" value="1"/>
</dbReference>
<dbReference type="GO" id="GO:0005737">
    <property type="term" value="C:cytoplasm"/>
    <property type="evidence" value="ECO:0007669"/>
    <property type="project" value="UniProtKB-SubCell"/>
</dbReference>
<dbReference type="STRING" id="1514971.AUR64_18945"/>
<comment type="subcellular location">
    <subcellularLocation>
        <location evidence="11">Cytoplasm</location>
    </subcellularLocation>
</comment>
<dbReference type="GO" id="GO:0005524">
    <property type="term" value="F:ATP binding"/>
    <property type="evidence" value="ECO:0007669"/>
    <property type="project" value="UniProtKB-UniRule"/>
</dbReference>
<organism evidence="14 15">
    <name type="scientific">Haloprofundus marisrubri</name>
    <dbReference type="NCBI Taxonomy" id="1514971"/>
    <lineage>
        <taxon>Archaea</taxon>
        <taxon>Methanobacteriati</taxon>
        <taxon>Methanobacteriota</taxon>
        <taxon>Stenosarchaea group</taxon>
        <taxon>Halobacteria</taxon>
        <taxon>Halobacteriales</taxon>
        <taxon>Haloferacaceae</taxon>
        <taxon>Haloprofundus</taxon>
    </lineage>
</organism>
<keyword evidence="10 11" id="KW-0067">ATP-binding</keyword>
<comment type="subunit">
    <text evidence="11">Homotetramer.</text>
</comment>
<proteinExistence type="inferred from homology"/>
<feature type="binding site" evidence="11">
    <location>
        <position position="151"/>
    </location>
    <ligand>
        <name>Zn(2+)</name>
        <dbReference type="ChEBI" id="CHEBI:29105"/>
    </ligand>
</feature>
<dbReference type="PIRSF" id="PIRSF035805">
    <property type="entry name" value="TK_cell"/>
    <property type="match status" value="1"/>
</dbReference>
<feature type="binding site" evidence="11">
    <location>
        <position position="148"/>
    </location>
    <ligand>
        <name>Zn(2+)</name>
        <dbReference type="ChEBI" id="CHEBI:29105"/>
    </ligand>
</feature>
<feature type="binding site" evidence="11">
    <location>
        <begin position="91"/>
        <end position="94"/>
    </location>
    <ligand>
        <name>ATP</name>
        <dbReference type="ChEBI" id="CHEBI:30616"/>
    </ligand>
</feature>
<comment type="similarity">
    <text evidence="1 11">Belongs to the thymidine kinase family.</text>
</comment>
<evidence type="ECO:0000256" key="8">
    <source>
        <dbReference type="ARBA" id="ARBA00022777"/>
    </source>
</evidence>
<dbReference type="SUPFAM" id="SSF52540">
    <property type="entry name" value="P-loop containing nucleoside triphosphate hydrolases"/>
    <property type="match status" value="1"/>
</dbReference>
<dbReference type="GO" id="GO:0008270">
    <property type="term" value="F:zinc ion binding"/>
    <property type="evidence" value="ECO:0007669"/>
    <property type="project" value="UniProtKB-UniRule"/>
</dbReference>
<accession>A0A0W1R514</accession>
<keyword evidence="15" id="KW-1185">Reference proteome</keyword>
<reference evidence="14 15" key="1">
    <citation type="submission" date="2015-12" db="EMBL/GenBank/DDBJ databases">
        <title>Haloprofundus marisrubri gen. nov., sp. nov., an extremely halophilic archaeon isolated from the Discovery deep brine-seawater interface in the Red Sea.</title>
        <authorList>
            <person name="Zhang G."/>
            <person name="Stingl U."/>
            <person name="Rashid M."/>
        </authorList>
    </citation>
    <scope>NUCLEOTIDE SEQUENCE [LARGE SCALE GENOMIC DNA]</scope>
    <source>
        <strain evidence="14 15">SB9</strain>
    </source>
</reference>
<dbReference type="FunFam" id="3.30.60.20:FF:000026">
    <property type="entry name" value="Thymidine kinase"/>
    <property type="match status" value="1"/>
</dbReference>
<evidence type="ECO:0000256" key="6">
    <source>
        <dbReference type="ARBA" id="ARBA00022723"/>
    </source>
</evidence>
<feature type="binding site" evidence="13">
    <location>
        <begin position="174"/>
        <end position="177"/>
    </location>
    <ligand>
        <name>substrate</name>
    </ligand>
</feature>
<dbReference type="GO" id="GO:0071897">
    <property type="term" value="P:DNA biosynthetic process"/>
    <property type="evidence" value="ECO:0007669"/>
    <property type="project" value="UniProtKB-KW"/>
</dbReference>
<dbReference type="EMBL" id="LOPU01000031">
    <property type="protein sequence ID" value="KTG08316.1"/>
    <property type="molecule type" value="Genomic_DNA"/>
</dbReference>
<evidence type="ECO:0000256" key="11">
    <source>
        <dbReference type="HAMAP-Rule" id="MF_00124"/>
    </source>
</evidence>
<sequence>MHAITGSGWVELITGSMFSGKTEELLRRLRRAEIAGQEVAVFKPAIDDRYGETTIGSHNGRQWEATVVDNEGDGVWQMLDDLNGEQVVAIDEANFFSEELVAVCEALAADGRRVIVSGTDQTFRAEPFTPVPQLMALAEYVDKLQAICTVCGEPATRNQRLIDGEPAHVDDPTIMVGAEESYEARCRNCHTLRSD</sequence>
<keyword evidence="7 11" id="KW-0547">Nucleotide-binding</keyword>
<dbReference type="InterPro" id="IPR027417">
    <property type="entry name" value="P-loop_NTPase"/>
</dbReference>
<dbReference type="PANTHER" id="PTHR11441">
    <property type="entry name" value="THYMIDINE KINASE"/>
    <property type="match status" value="1"/>
</dbReference>
<evidence type="ECO:0000256" key="10">
    <source>
        <dbReference type="ARBA" id="ARBA00022840"/>
    </source>
</evidence>
<dbReference type="GO" id="GO:0046104">
    <property type="term" value="P:thymidine metabolic process"/>
    <property type="evidence" value="ECO:0007669"/>
    <property type="project" value="TreeGrafter"/>
</dbReference>
<dbReference type="InterPro" id="IPR001267">
    <property type="entry name" value="Thymidine_kinase"/>
</dbReference>
<comment type="catalytic activity">
    <reaction evidence="11">
        <text>thymidine + ATP = dTMP + ADP + H(+)</text>
        <dbReference type="Rhea" id="RHEA:19129"/>
        <dbReference type="ChEBI" id="CHEBI:15378"/>
        <dbReference type="ChEBI" id="CHEBI:17748"/>
        <dbReference type="ChEBI" id="CHEBI:30616"/>
        <dbReference type="ChEBI" id="CHEBI:63528"/>
        <dbReference type="ChEBI" id="CHEBI:456216"/>
        <dbReference type="EC" id="2.7.1.21"/>
    </reaction>
</comment>
<dbReference type="Pfam" id="PF00265">
    <property type="entry name" value="TK"/>
    <property type="match status" value="1"/>
</dbReference>
<evidence type="ECO:0000256" key="5">
    <source>
        <dbReference type="ARBA" id="ARBA00022679"/>
    </source>
</evidence>
<dbReference type="NCBIfam" id="NF003296">
    <property type="entry name" value="PRK04296.1-1"/>
    <property type="match status" value="1"/>
</dbReference>
<dbReference type="Gene3D" id="3.30.60.20">
    <property type="match status" value="1"/>
</dbReference>
<gene>
    <name evidence="11" type="primary">tdk</name>
    <name evidence="14" type="ORF">AUR64_18945</name>
</gene>